<dbReference type="Pfam" id="PF02237">
    <property type="entry name" value="BPL_C"/>
    <property type="match status" value="1"/>
</dbReference>
<evidence type="ECO:0000256" key="2">
    <source>
        <dbReference type="ARBA" id="ARBA00022741"/>
    </source>
</evidence>
<comment type="caution">
    <text evidence="8">The sequence shown here is derived from an EMBL/GenBank/DDBJ whole genome shotgun (WGS) entry which is preliminary data.</text>
</comment>
<dbReference type="PANTHER" id="PTHR12835:SF5">
    <property type="entry name" value="BIOTIN--PROTEIN LIGASE"/>
    <property type="match status" value="1"/>
</dbReference>
<evidence type="ECO:0000313" key="9">
    <source>
        <dbReference type="Proteomes" id="UP000759298"/>
    </source>
</evidence>
<comment type="catalytic activity">
    <reaction evidence="6">
        <text>biotin + L-lysyl-[protein] + ATP = N(6)-biotinyl-L-lysyl-[protein] + AMP + diphosphate + H(+)</text>
        <dbReference type="Rhea" id="RHEA:11756"/>
        <dbReference type="Rhea" id="RHEA-COMP:9752"/>
        <dbReference type="Rhea" id="RHEA-COMP:10505"/>
        <dbReference type="ChEBI" id="CHEBI:15378"/>
        <dbReference type="ChEBI" id="CHEBI:29969"/>
        <dbReference type="ChEBI" id="CHEBI:30616"/>
        <dbReference type="ChEBI" id="CHEBI:33019"/>
        <dbReference type="ChEBI" id="CHEBI:57586"/>
        <dbReference type="ChEBI" id="CHEBI:83144"/>
        <dbReference type="ChEBI" id="CHEBI:456215"/>
        <dbReference type="EC" id="6.3.4.15"/>
    </reaction>
</comment>
<keyword evidence="4" id="KW-0092">Biotin</keyword>
<evidence type="ECO:0000256" key="1">
    <source>
        <dbReference type="ARBA" id="ARBA00022598"/>
    </source>
</evidence>
<keyword evidence="9" id="KW-1185">Reference proteome</keyword>
<dbReference type="Gene3D" id="3.30.930.10">
    <property type="entry name" value="Bira Bifunctional Protein, Domain 2"/>
    <property type="match status" value="1"/>
</dbReference>
<dbReference type="PROSITE" id="PS51733">
    <property type="entry name" value="BPL_LPL_CATALYTIC"/>
    <property type="match status" value="1"/>
</dbReference>
<dbReference type="GO" id="GO:0004077">
    <property type="term" value="F:biotin--[biotin carboxyl-carrier protein] ligase activity"/>
    <property type="evidence" value="ECO:0007669"/>
    <property type="project" value="UniProtKB-EC"/>
</dbReference>
<protein>
    <recommendedName>
        <fullName evidence="5">biotin--[biotin carboxyl-carrier protein] ligase</fullName>
        <ecNumber evidence="5">6.3.4.15</ecNumber>
    </recommendedName>
</protein>
<dbReference type="SUPFAM" id="SSF50037">
    <property type="entry name" value="C-terminal domain of transcriptional repressors"/>
    <property type="match status" value="1"/>
</dbReference>
<dbReference type="InterPro" id="IPR008988">
    <property type="entry name" value="Transcriptional_repressor_C"/>
</dbReference>
<dbReference type="Pfam" id="PF03099">
    <property type="entry name" value="BPL_LplA_LipB"/>
    <property type="match status" value="1"/>
</dbReference>
<dbReference type="PANTHER" id="PTHR12835">
    <property type="entry name" value="BIOTIN PROTEIN LIGASE"/>
    <property type="match status" value="1"/>
</dbReference>
<evidence type="ECO:0000256" key="3">
    <source>
        <dbReference type="ARBA" id="ARBA00022840"/>
    </source>
</evidence>
<dbReference type="InterPro" id="IPR004408">
    <property type="entry name" value="Biotin_CoA_COase_ligase"/>
</dbReference>
<dbReference type="CDD" id="cd16442">
    <property type="entry name" value="BPL"/>
    <property type="match status" value="1"/>
</dbReference>
<evidence type="ECO:0000256" key="6">
    <source>
        <dbReference type="ARBA" id="ARBA00047846"/>
    </source>
</evidence>
<dbReference type="InterPro" id="IPR003142">
    <property type="entry name" value="BPL_C"/>
</dbReference>
<feature type="domain" description="BPL/LPL catalytic" evidence="7">
    <location>
        <begin position="1"/>
        <end position="172"/>
    </location>
</feature>
<evidence type="ECO:0000259" key="7">
    <source>
        <dbReference type="PROSITE" id="PS51733"/>
    </source>
</evidence>
<sequence>MIRTVPETGSTNADLLSALRAGEAVREGDWLVADRQVSGRGRQGRGWHDGHGNFMGSTIVRLLPGQPPAHTLSLLAGVALFEAVQGVVNAADCTLRLKWPNDVLIGNAKLSGILLEAQGDAVVIGIGVNLVAAPDLPDRETRALTAFGPAPDRDAFASSLAAHFATELERWRTYGLEPLLRSWIAAGTPRGTQVSVHEPDGGRVHGLFDGLEPDGSMRLRLEDGALRVIHAGDVILAER</sequence>
<dbReference type="NCBIfam" id="TIGR00121">
    <property type="entry name" value="birA_ligase"/>
    <property type="match status" value="1"/>
</dbReference>
<evidence type="ECO:0000256" key="5">
    <source>
        <dbReference type="ARBA" id="ARBA00024227"/>
    </source>
</evidence>
<dbReference type="Gene3D" id="2.30.30.100">
    <property type="match status" value="1"/>
</dbReference>
<evidence type="ECO:0000313" key="8">
    <source>
        <dbReference type="EMBL" id="MBY8335832.1"/>
    </source>
</evidence>
<dbReference type="InterPro" id="IPR004143">
    <property type="entry name" value="BPL_LPL_catalytic"/>
</dbReference>
<dbReference type="SUPFAM" id="SSF55681">
    <property type="entry name" value="Class II aaRS and biotin synthetases"/>
    <property type="match status" value="1"/>
</dbReference>
<keyword evidence="1 8" id="KW-0436">Ligase</keyword>
<accession>A0ABS7PAU8</accession>
<proteinExistence type="predicted"/>
<keyword evidence="3" id="KW-0067">ATP-binding</keyword>
<dbReference type="InterPro" id="IPR045864">
    <property type="entry name" value="aa-tRNA-synth_II/BPL/LPL"/>
</dbReference>
<organism evidence="8 9">
    <name type="scientific">Alteriqipengyuania abyssalis</name>
    <dbReference type="NCBI Taxonomy" id="2860200"/>
    <lineage>
        <taxon>Bacteria</taxon>
        <taxon>Pseudomonadati</taxon>
        <taxon>Pseudomonadota</taxon>
        <taxon>Alphaproteobacteria</taxon>
        <taxon>Sphingomonadales</taxon>
        <taxon>Erythrobacteraceae</taxon>
        <taxon>Alteriqipengyuania</taxon>
    </lineage>
</organism>
<dbReference type="EMBL" id="JAHWXP010000001">
    <property type="protein sequence ID" value="MBY8335832.1"/>
    <property type="molecule type" value="Genomic_DNA"/>
</dbReference>
<reference evidence="8 9" key="1">
    <citation type="submission" date="2021-07" db="EMBL/GenBank/DDBJ databases">
        <title>Alteriqipengyuania abyssalis NZ-12B nov, sp.nov isolated from deep sea sponge in pacific ocean.</title>
        <authorList>
            <person name="Tareen S."/>
            <person name="Wink J."/>
        </authorList>
    </citation>
    <scope>NUCLEOTIDE SEQUENCE [LARGE SCALE GENOMIC DNA]</scope>
    <source>
        <strain evidence="8 9">NZ-12B</strain>
    </source>
</reference>
<dbReference type="RefSeq" id="WP_222823586.1">
    <property type="nucleotide sequence ID" value="NZ_JAHWXP010000001.1"/>
</dbReference>
<evidence type="ECO:0000256" key="4">
    <source>
        <dbReference type="ARBA" id="ARBA00023267"/>
    </source>
</evidence>
<gene>
    <name evidence="8" type="ORF">KYN89_02100</name>
</gene>
<name>A0ABS7PAU8_9SPHN</name>
<keyword evidence="2" id="KW-0547">Nucleotide-binding</keyword>
<dbReference type="EC" id="6.3.4.15" evidence="5"/>
<dbReference type="Proteomes" id="UP000759298">
    <property type="component" value="Unassembled WGS sequence"/>
</dbReference>